<organism evidence="4 5">
    <name type="scientific">Diversispora eburnea</name>
    <dbReference type="NCBI Taxonomy" id="1213867"/>
    <lineage>
        <taxon>Eukaryota</taxon>
        <taxon>Fungi</taxon>
        <taxon>Fungi incertae sedis</taxon>
        <taxon>Mucoromycota</taxon>
        <taxon>Glomeromycotina</taxon>
        <taxon>Glomeromycetes</taxon>
        <taxon>Diversisporales</taxon>
        <taxon>Diversisporaceae</taxon>
        <taxon>Diversispora</taxon>
    </lineage>
</organism>
<dbReference type="GO" id="GO:0005634">
    <property type="term" value="C:nucleus"/>
    <property type="evidence" value="ECO:0007669"/>
    <property type="project" value="UniProtKB-SubCell"/>
</dbReference>
<evidence type="ECO:0000256" key="1">
    <source>
        <dbReference type="ARBA" id="ARBA00004123"/>
    </source>
</evidence>
<dbReference type="Proteomes" id="UP000789706">
    <property type="component" value="Unassembled WGS sequence"/>
</dbReference>
<dbReference type="GO" id="GO:0006355">
    <property type="term" value="P:regulation of DNA-templated transcription"/>
    <property type="evidence" value="ECO:0007669"/>
    <property type="project" value="InterPro"/>
</dbReference>
<keyword evidence="2" id="KW-0539">Nucleus</keyword>
<feature type="region of interest" description="Disordered" evidence="3">
    <location>
        <begin position="19"/>
        <end position="47"/>
    </location>
</feature>
<comment type="caution">
    <text evidence="4">The sequence shown here is derived from an EMBL/GenBank/DDBJ whole genome shotgun (WGS) entry which is preliminary data.</text>
</comment>
<dbReference type="Pfam" id="PF02178">
    <property type="entry name" value="AT_hook"/>
    <property type="match status" value="1"/>
</dbReference>
<sequence>MAKNNSAPLRRSLRIAARVASSLQTTTAPPKRGRGRPKKTTVTQGKS</sequence>
<evidence type="ECO:0000313" key="5">
    <source>
        <dbReference type="Proteomes" id="UP000789706"/>
    </source>
</evidence>
<name>A0A9N9F253_9GLOM</name>
<gene>
    <name evidence="4" type="ORF">DEBURN_LOCUS4894</name>
</gene>
<dbReference type="InterPro" id="IPR017956">
    <property type="entry name" value="AT_hook_DNA-bd_motif"/>
</dbReference>
<dbReference type="PROSITE" id="PS00354">
    <property type="entry name" value="HMGI_Y"/>
    <property type="match status" value="1"/>
</dbReference>
<evidence type="ECO:0000256" key="3">
    <source>
        <dbReference type="SAM" id="MobiDB-lite"/>
    </source>
</evidence>
<evidence type="ECO:0000256" key="2">
    <source>
        <dbReference type="ARBA" id="ARBA00023242"/>
    </source>
</evidence>
<proteinExistence type="predicted"/>
<protein>
    <submittedName>
        <fullName evidence="4">4363_t:CDS:1</fullName>
    </submittedName>
</protein>
<evidence type="ECO:0000313" key="4">
    <source>
        <dbReference type="EMBL" id="CAG8505353.1"/>
    </source>
</evidence>
<dbReference type="EMBL" id="CAJVPK010000401">
    <property type="protein sequence ID" value="CAG8505353.1"/>
    <property type="molecule type" value="Genomic_DNA"/>
</dbReference>
<keyword evidence="5" id="KW-1185">Reference proteome</keyword>
<dbReference type="GO" id="GO:0003677">
    <property type="term" value="F:DNA binding"/>
    <property type="evidence" value="ECO:0007669"/>
    <property type="project" value="InterPro"/>
</dbReference>
<comment type="subcellular location">
    <subcellularLocation>
        <location evidence="1">Nucleus</location>
    </subcellularLocation>
</comment>
<reference evidence="4" key="1">
    <citation type="submission" date="2021-06" db="EMBL/GenBank/DDBJ databases">
        <authorList>
            <person name="Kallberg Y."/>
            <person name="Tangrot J."/>
            <person name="Rosling A."/>
        </authorList>
    </citation>
    <scope>NUCLEOTIDE SEQUENCE</scope>
    <source>
        <strain evidence="4">AZ414A</strain>
    </source>
</reference>
<accession>A0A9N9F253</accession>
<dbReference type="AlphaFoldDB" id="A0A9N9F253"/>
<dbReference type="InterPro" id="IPR000637">
    <property type="entry name" value="HMGI/Y_DNA-bd_CS"/>
</dbReference>